<feature type="domain" description="DUF397" evidence="1">
    <location>
        <begin position="11"/>
        <end position="62"/>
    </location>
</feature>
<evidence type="ECO:0000313" key="2">
    <source>
        <dbReference type="EMBL" id="MCP2259253.1"/>
    </source>
</evidence>
<dbReference type="EMBL" id="JAMTCP010000015">
    <property type="protein sequence ID" value="MCP2259253.1"/>
    <property type="molecule type" value="Genomic_DNA"/>
</dbReference>
<evidence type="ECO:0000259" key="1">
    <source>
        <dbReference type="Pfam" id="PF04149"/>
    </source>
</evidence>
<dbReference type="Proteomes" id="UP001205311">
    <property type="component" value="Unassembled WGS sequence"/>
</dbReference>
<evidence type="ECO:0000313" key="3">
    <source>
        <dbReference type="Proteomes" id="UP001205311"/>
    </source>
</evidence>
<proteinExistence type="predicted"/>
<keyword evidence="3" id="KW-1185">Reference proteome</keyword>
<gene>
    <name evidence="2" type="ORF">LX15_002954</name>
</gene>
<protein>
    <recommendedName>
        <fullName evidence="1">DUF397 domain-containing protein</fullName>
    </recommendedName>
</protein>
<dbReference type="RefSeq" id="WP_253670154.1">
    <property type="nucleotide sequence ID" value="NZ_JAMTCP010000015.1"/>
</dbReference>
<organism evidence="2 3">
    <name type="scientific">Streptoalloteichus tenebrarius (strain ATCC 17920 / DSM 40477 / JCM 4838 / CBS 697.72 / NBRC 16177 / NCIMB 11028 / NRRL B-12390 / A12253. 1 / ISP 5477)</name>
    <name type="common">Streptomyces tenebrarius</name>
    <dbReference type="NCBI Taxonomy" id="1933"/>
    <lineage>
        <taxon>Bacteria</taxon>
        <taxon>Bacillati</taxon>
        <taxon>Actinomycetota</taxon>
        <taxon>Actinomycetes</taxon>
        <taxon>Pseudonocardiales</taxon>
        <taxon>Pseudonocardiaceae</taxon>
        <taxon>Streptoalloteichus</taxon>
    </lineage>
</organism>
<sequence length="69" mass="7475">MRESATSAVTRWRKSSRTAGNANCVEVASLRGQVAIRDTKNRRSGYLLTSTAAFAAFVNTVKEGRLDLG</sequence>
<accession>A0ABT1HUS4</accession>
<name>A0ABT1HUS4_STRSD</name>
<comment type="caution">
    <text evidence="2">The sequence shown here is derived from an EMBL/GenBank/DDBJ whole genome shotgun (WGS) entry which is preliminary data.</text>
</comment>
<reference evidence="2 3" key="1">
    <citation type="submission" date="2022-06" db="EMBL/GenBank/DDBJ databases">
        <title>Genomic Encyclopedia of Archaeal and Bacterial Type Strains, Phase II (KMG-II): from individual species to whole genera.</title>
        <authorList>
            <person name="Goeker M."/>
        </authorList>
    </citation>
    <scope>NUCLEOTIDE SEQUENCE [LARGE SCALE GENOMIC DNA]</scope>
    <source>
        <strain evidence="2 3">DSM 40477</strain>
    </source>
</reference>
<dbReference type="InterPro" id="IPR007278">
    <property type="entry name" value="DUF397"/>
</dbReference>
<dbReference type="Pfam" id="PF04149">
    <property type="entry name" value="DUF397"/>
    <property type="match status" value="1"/>
</dbReference>